<feature type="region of interest" description="Disordered" evidence="1">
    <location>
        <begin position="233"/>
        <end position="264"/>
    </location>
</feature>
<gene>
    <name evidence="2" type="ORF">WJX73_008901</name>
</gene>
<protein>
    <submittedName>
        <fullName evidence="2">Uncharacterized protein</fullName>
    </submittedName>
</protein>
<organism evidence="2 3">
    <name type="scientific">Symbiochloris irregularis</name>
    <dbReference type="NCBI Taxonomy" id="706552"/>
    <lineage>
        <taxon>Eukaryota</taxon>
        <taxon>Viridiplantae</taxon>
        <taxon>Chlorophyta</taxon>
        <taxon>core chlorophytes</taxon>
        <taxon>Trebouxiophyceae</taxon>
        <taxon>Trebouxiales</taxon>
        <taxon>Trebouxiaceae</taxon>
        <taxon>Symbiochloris</taxon>
    </lineage>
</organism>
<sequence>MDQIVSKRAAGHTLCVACDRQGQECRNNLHLDRMGDPALHFVSLEEALAIACDCVLVIHVHTEAHEWAQEHDKLAVSYLWLCAYQLGLQPLDFSEPLYSPFPSAPTASAAGAQATVVGFESPLRRVLLQILHDLGLFASTDMDGRTVKYVIAADVHSNSRKIKLLYQYQEVGEANKVVNILWPVACTCQGALLDTSGRYAQNVIDSELPHVLKALLAVSTGANILFRPGGQVAPTQTSQQGMRASLPGPAARQSSPGPTTTPLNTTRVLGTETQELIDGLSDTPVWSPSQDDEHAQAVVVLEQRLDAARQAQQAEAIRAESRLAAALEVAQASSAARLAAAERAHASVVAGHAAELASVKAKEPAVQSAQQQMTAVQAQVSALAERQSGLERAIPVLKGCYDAVELEKRTLPTFVKVMEQVEAEEPLLNKMAELEESMASATASLDTTSSWLGQALDQSRHLQTIVFGPSGDDADCDDHTMASADANSHPGTDEAVPVGTRSQDLARPSSDPASLESLQHQCNTHTCPSLPALRAQLQALLQRHAQALAASQHELQAVRETGRSWEVACIAAQGRLSQIVGTALPPISDADALALSVEATARHVQASLEAVEHEATSTRHVQAILDGRLQEMTKLQQQISALTESQKQLRSSSSSLLQQERTGGLELQKEDQLPVINELRGALDIKTAQHALTLQVVTESNEVVCEIYDKLRDMLAQNTSLKVQLDREQADFAGALLTVAQHAAEIMWLQGQLWAARSDGAAAIQALQVERDNALRDSQTTKAALERANTEASALKSQRAADHAAASAAQTGLQQQITALQAENERLSEQLRPAQPAAHTDAGAAADTAAKSAAQAEDDAGVDMAAEAGAGAGSGAQAEADADVDMAAEADDAIRINQVCLADRLNFKAGSQVLSQVSSTSR</sequence>
<feature type="region of interest" description="Disordered" evidence="1">
    <location>
        <begin position="830"/>
        <end position="860"/>
    </location>
</feature>
<keyword evidence="3" id="KW-1185">Reference proteome</keyword>
<dbReference type="EMBL" id="JALJOQ010000188">
    <property type="protein sequence ID" value="KAK9790746.1"/>
    <property type="molecule type" value="Genomic_DNA"/>
</dbReference>
<evidence type="ECO:0000313" key="2">
    <source>
        <dbReference type="EMBL" id="KAK9790746.1"/>
    </source>
</evidence>
<feature type="region of interest" description="Disordered" evidence="1">
    <location>
        <begin position="789"/>
        <end position="808"/>
    </location>
</feature>
<dbReference type="AlphaFoldDB" id="A0AAW1NLK3"/>
<evidence type="ECO:0000313" key="3">
    <source>
        <dbReference type="Proteomes" id="UP001465755"/>
    </source>
</evidence>
<reference evidence="2 3" key="1">
    <citation type="journal article" date="2024" name="Nat. Commun.">
        <title>Phylogenomics reveals the evolutionary origins of lichenization in chlorophyte algae.</title>
        <authorList>
            <person name="Puginier C."/>
            <person name="Libourel C."/>
            <person name="Otte J."/>
            <person name="Skaloud P."/>
            <person name="Haon M."/>
            <person name="Grisel S."/>
            <person name="Petersen M."/>
            <person name="Berrin J.G."/>
            <person name="Delaux P.M."/>
            <person name="Dal Grande F."/>
            <person name="Keller J."/>
        </authorList>
    </citation>
    <scope>NUCLEOTIDE SEQUENCE [LARGE SCALE GENOMIC DNA]</scope>
    <source>
        <strain evidence="2 3">SAG 2036</strain>
    </source>
</reference>
<feature type="compositionally biased region" description="Low complexity" evidence="1">
    <location>
        <begin position="834"/>
        <end position="855"/>
    </location>
</feature>
<feature type="compositionally biased region" description="Polar residues" evidence="1">
    <location>
        <begin position="233"/>
        <end position="242"/>
    </location>
</feature>
<proteinExistence type="predicted"/>
<feature type="compositionally biased region" description="Polar residues" evidence="1">
    <location>
        <begin position="252"/>
        <end position="264"/>
    </location>
</feature>
<feature type="region of interest" description="Disordered" evidence="1">
    <location>
        <begin position="473"/>
        <end position="515"/>
    </location>
</feature>
<dbReference type="Proteomes" id="UP001465755">
    <property type="component" value="Unassembled WGS sequence"/>
</dbReference>
<evidence type="ECO:0000256" key="1">
    <source>
        <dbReference type="SAM" id="MobiDB-lite"/>
    </source>
</evidence>
<comment type="caution">
    <text evidence="2">The sequence shown here is derived from an EMBL/GenBank/DDBJ whole genome shotgun (WGS) entry which is preliminary data.</text>
</comment>
<name>A0AAW1NLK3_9CHLO</name>
<accession>A0AAW1NLK3</accession>